<protein>
    <submittedName>
        <fullName evidence="4">Gfo/Idh/MocA family oxidoreductase</fullName>
    </submittedName>
</protein>
<dbReference type="SUPFAM" id="SSF51735">
    <property type="entry name" value="NAD(P)-binding Rossmann-fold domains"/>
    <property type="match status" value="1"/>
</dbReference>
<feature type="domain" description="Gfo/Idh/MocA-like oxidoreductase N-terminal" evidence="2">
    <location>
        <begin position="29"/>
        <end position="143"/>
    </location>
</feature>
<reference evidence="4 5" key="1">
    <citation type="submission" date="2021-02" db="EMBL/GenBank/DDBJ databases">
        <title>Paenibacillus tianjinensis sp. nov.</title>
        <authorList>
            <person name="Liu H."/>
        </authorList>
    </citation>
    <scope>NUCLEOTIDE SEQUENCE [LARGE SCALE GENOMIC DNA]</scope>
    <source>
        <strain evidence="4 5">TB2019</strain>
    </source>
</reference>
<dbReference type="InterPro" id="IPR000683">
    <property type="entry name" value="Gfo/Idh/MocA-like_OxRdtase_N"/>
</dbReference>
<dbReference type="Proteomes" id="UP000663452">
    <property type="component" value="Chromosome"/>
</dbReference>
<sequence>MFVYSSTNYTLNVLQTILIRGRVVQLAKLKVGVIGLGGISDMHISGILANEEAVLWSICDCKEEVLASRGEQYKIPESRRYLDYTEMLADPELEAVSIGTPNYNHYEIACEAIKQQKPFALEKPVTLDEREAAALRDLLSETDLPHMICFSYRYKPAVRYAKWLIDQGKLGAIKHVYGQYLQGWGLSEQVPLVWRFRRELSGSGALGDLGSHLLDLQRFLVGNVERVMADAGTIIKDRPLLESDGKGEVDVDDFCHVLARLDGGISSTMAISRFAFGRGNFQQLEIFGDRGAVLYNLEEEDVLHVKLAEDGDEVFRKVEIPAEFQVDQMTAFINLVNGHGDGYDATMEDGYVNQHAIDSILVSLKEQRWIFI</sequence>
<evidence type="ECO:0000259" key="2">
    <source>
        <dbReference type="Pfam" id="PF01408"/>
    </source>
</evidence>
<dbReference type="EMBL" id="CP070969">
    <property type="protein sequence ID" value="QSF46233.1"/>
    <property type="molecule type" value="Genomic_DNA"/>
</dbReference>
<organism evidence="4 5">
    <name type="scientific">Paenibacillus tianjinensis</name>
    <dbReference type="NCBI Taxonomy" id="2810347"/>
    <lineage>
        <taxon>Bacteria</taxon>
        <taxon>Bacillati</taxon>
        <taxon>Bacillota</taxon>
        <taxon>Bacilli</taxon>
        <taxon>Bacillales</taxon>
        <taxon>Paenibacillaceae</taxon>
        <taxon>Paenibacillus</taxon>
    </lineage>
</organism>
<proteinExistence type="predicted"/>
<dbReference type="Gene3D" id="3.40.50.720">
    <property type="entry name" value="NAD(P)-binding Rossmann-like Domain"/>
    <property type="match status" value="1"/>
</dbReference>
<dbReference type="Pfam" id="PF22725">
    <property type="entry name" value="GFO_IDH_MocA_C3"/>
    <property type="match status" value="1"/>
</dbReference>
<dbReference type="Pfam" id="PF01408">
    <property type="entry name" value="GFO_IDH_MocA"/>
    <property type="match status" value="1"/>
</dbReference>
<dbReference type="InterPro" id="IPR036291">
    <property type="entry name" value="NAD(P)-bd_dom_sf"/>
</dbReference>
<keyword evidence="1" id="KW-0560">Oxidoreductase</keyword>
<evidence type="ECO:0000313" key="4">
    <source>
        <dbReference type="EMBL" id="QSF46233.1"/>
    </source>
</evidence>
<accession>A0ABX7LFW3</accession>
<keyword evidence="5" id="KW-1185">Reference proteome</keyword>
<name>A0ABX7LFW3_9BACL</name>
<dbReference type="InterPro" id="IPR055170">
    <property type="entry name" value="GFO_IDH_MocA-like_dom"/>
</dbReference>
<dbReference type="PANTHER" id="PTHR43818">
    <property type="entry name" value="BCDNA.GH03377"/>
    <property type="match status" value="1"/>
</dbReference>
<evidence type="ECO:0000259" key="3">
    <source>
        <dbReference type="Pfam" id="PF22725"/>
    </source>
</evidence>
<evidence type="ECO:0000256" key="1">
    <source>
        <dbReference type="ARBA" id="ARBA00023002"/>
    </source>
</evidence>
<dbReference type="Gene3D" id="3.30.360.10">
    <property type="entry name" value="Dihydrodipicolinate Reductase, domain 2"/>
    <property type="match status" value="1"/>
</dbReference>
<evidence type="ECO:0000313" key="5">
    <source>
        <dbReference type="Proteomes" id="UP000663452"/>
    </source>
</evidence>
<dbReference type="InterPro" id="IPR050463">
    <property type="entry name" value="Gfo/Idh/MocA_oxidrdct_glycsds"/>
</dbReference>
<gene>
    <name evidence="4" type="ORF">JRJ22_06415</name>
</gene>
<dbReference type="SUPFAM" id="SSF55347">
    <property type="entry name" value="Glyceraldehyde-3-phosphate dehydrogenase-like, C-terminal domain"/>
    <property type="match status" value="1"/>
</dbReference>
<dbReference type="PANTHER" id="PTHR43818:SF11">
    <property type="entry name" value="BCDNA.GH03377"/>
    <property type="match status" value="1"/>
</dbReference>
<feature type="domain" description="GFO/IDH/MocA-like oxidoreductase" evidence="3">
    <location>
        <begin position="158"/>
        <end position="293"/>
    </location>
</feature>